<accession>A0AA35SS93</accession>
<gene>
    <name evidence="1" type="ORF">GBAR_LOCUS19057</name>
</gene>
<evidence type="ECO:0000313" key="2">
    <source>
        <dbReference type="Proteomes" id="UP001174909"/>
    </source>
</evidence>
<comment type="caution">
    <text evidence="1">The sequence shown here is derived from an EMBL/GenBank/DDBJ whole genome shotgun (WGS) entry which is preliminary data.</text>
</comment>
<name>A0AA35SS93_GEOBA</name>
<organism evidence="1 2">
    <name type="scientific">Geodia barretti</name>
    <name type="common">Barrett's horny sponge</name>
    <dbReference type="NCBI Taxonomy" id="519541"/>
    <lineage>
        <taxon>Eukaryota</taxon>
        <taxon>Metazoa</taxon>
        <taxon>Porifera</taxon>
        <taxon>Demospongiae</taxon>
        <taxon>Heteroscleromorpha</taxon>
        <taxon>Tetractinellida</taxon>
        <taxon>Astrophorina</taxon>
        <taxon>Geodiidae</taxon>
        <taxon>Geodia</taxon>
    </lineage>
</organism>
<protein>
    <submittedName>
        <fullName evidence="1">Uncharacterized protein</fullName>
    </submittedName>
</protein>
<evidence type="ECO:0000313" key="1">
    <source>
        <dbReference type="EMBL" id="CAI8033786.1"/>
    </source>
</evidence>
<sequence>MCSVVTRRNAVGGKESCLTLYNMSSLASSGIVMEEQSSTMLLREEMWRQLRDSSPLLSISTPGLRM</sequence>
<dbReference type="Proteomes" id="UP001174909">
    <property type="component" value="Unassembled WGS sequence"/>
</dbReference>
<dbReference type="EMBL" id="CASHTH010002693">
    <property type="protein sequence ID" value="CAI8033786.1"/>
    <property type="molecule type" value="Genomic_DNA"/>
</dbReference>
<keyword evidence="2" id="KW-1185">Reference proteome</keyword>
<reference evidence="1" key="1">
    <citation type="submission" date="2023-03" db="EMBL/GenBank/DDBJ databases">
        <authorList>
            <person name="Steffen K."/>
            <person name="Cardenas P."/>
        </authorList>
    </citation>
    <scope>NUCLEOTIDE SEQUENCE</scope>
</reference>
<proteinExistence type="predicted"/>
<dbReference type="AlphaFoldDB" id="A0AA35SS93"/>